<dbReference type="InterPro" id="IPR009061">
    <property type="entry name" value="DNA-bd_dom_put_sf"/>
</dbReference>
<dbReference type="Gene3D" id="1.10.1660.10">
    <property type="match status" value="1"/>
</dbReference>
<evidence type="ECO:0000313" key="4">
    <source>
        <dbReference type="Proteomes" id="UP000243451"/>
    </source>
</evidence>
<keyword evidence="1" id="KW-0238">DNA-binding</keyword>
<feature type="domain" description="HTH merR-type" evidence="2">
    <location>
        <begin position="1"/>
        <end position="68"/>
    </location>
</feature>
<dbReference type="SUPFAM" id="SSF46955">
    <property type="entry name" value="Putative DNA-binding domain"/>
    <property type="match status" value="1"/>
</dbReference>
<dbReference type="RefSeq" id="WP_104739926.1">
    <property type="nucleotide sequence ID" value="NZ_BMHR01000036.1"/>
</dbReference>
<dbReference type="InterPro" id="IPR000551">
    <property type="entry name" value="MerR-type_HTH_dom"/>
</dbReference>
<dbReference type="PANTHER" id="PTHR30204">
    <property type="entry name" value="REDOX-CYCLING DRUG-SENSING TRANSCRIPTIONAL ACTIVATOR SOXR"/>
    <property type="match status" value="1"/>
</dbReference>
<dbReference type="EMBL" id="PPSK01000041">
    <property type="protein sequence ID" value="POB00775.1"/>
    <property type="molecule type" value="Genomic_DNA"/>
</dbReference>
<dbReference type="SMART" id="SM00422">
    <property type="entry name" value="HTH_MERR"/>
    <property type="match status" value="1"/>
</dbReference>
<dbReference type="PANTHER" id="PTHR30204:SF97">
    <property type="entry name" value="MERR FAMILY REGULATORY PROTEIN"/>
    <property type="match status" value="1"/>
</dbReference>
<evidence type="ECO:0000259" key="2">
    <source>
        <dbReference type="PROSITE" id="PS50937"/>
    </source>
</evidence>
<proteinExistence type="predicted"/>
<evidence type="ECO:0000256" key="1">
    <source>
        <dbReference type="ARBA" id="ARBA00023125"/>
    </source>
</evidence>
<protein>
    <submittedName>
        <fullName evidence="3">MerR family transcriptional regulator</fullName>
    </submittedName>
</protein>
<accession>A0A2P4EQ84</accession>
<sequence length="146" mass="15996">MDISEVSKASGLPASTLRYYEQKGLIKSIGRRGLRRAFNPRVVQQLALIALGRAAGFSLDEIAQMFSPDGRPEIDREQLSSRADALDRKIHQLSNLRDGLRHAAACSAPNHLECPKFCRLMDAAATAAKSKKTRKSKAKVKPPEGV</sequence>
<dbReference type="GO" id="GO:0003700">
    <property type="term" value="F:DNA-binding transcription factor activity"/>
    <property type="evidence" value="ECO:0007669"/>
    <property type="project" value="InterPro"/>
</dbReference>
<dbReference type="GO" id="GO:0003677">
    <property type="term" value="F:DNA binding"/>
    <property type="evidence" value="ECO:0007669"/>
    <property type="project" value="UniProtKB-KW"/>
</dbReference>
<keyword evidence="4" id="KW-1185">Reference proteome</keyword>
<organism evidence="3 4">
    <name type="scientific">Halopseudomonas oceani</name>
    <dbReference type="NCBI Taxonomy" id="1708783"/>
    <lineage>
        <taxon>Bacteria</taxon>
        <taxon>Pseudomonadati</taxon>
        <taxon>Pseudomonadota</taxon>
        <taxon>Gammaproteobacteria</taxon>
        <taxon>Pseudomonadales</taxon>
        <taxon>Pseudomonadaceae</taxon>
        <taxon>Halopseudomonas</taxon>
    </lineage>
</organism>
<evidence type="ECO:0000313" key="3">
    <source>
        <dbReference type="EMBL" id="POB00775.1"/>
    </source>
</evidence>
<dbReference type="PROSITE" id="PS50937">
    <property type="entry name" value="HTH_MERR_2"/>
    <property type="match status" value="1"/>
</dbReference>
<name>A0A2P4EQ84_9GAMM</name>
<dbReference type="Pfam" id="PF13411">
    <property type="entry name" value="MerR_1"/>
    <property type="match status" value="1"/>
</dbReference>
<gene>
    <name evidence="3" type="ORF">C1949_18925</name>
</gene>
<dbReference type="Proteomes" id="UP000243451">
    <property type="component" value="Unassembled WGS sequence"/>
</dbReference>
<dbReference type="AlphaFoldDB" id="A0A2P4EQ84"/>
<dbReference type="OrthoDB" id="9802039at2"/>
<comment type="caution">
    <text evidence="3">The sequence shown here is derived from an EMBL/GenBank/DDBJ whole genome shotgun (WGS) entry which is preliminary data.</text>
</comment>
<dbReference type="CDD" id="cd04781">
    <property type="entry name" value="HTH_MerR-like_sg6"/>
    <property type="match status" value="1"/>
</dbReference>
<reference evidence="3 4" key="1">
    <citation type="submission" date="2018-01" db="EMBL/GenBank/DDBJ databases">
        <title>Draft genome of the type strain Pseudomonas oceani DSM 100277 isolated from the deep water in Okinawa trough, northwestern Pacific Ocean.</title>
        <authorList>
            <person name="Gomila M."/>
            <person name="Mulet M."/>
            <person name="Garcia-Valdes E."/>
            <person name="Lalucat J."/>
        </authorList>
    </citation>
    <scope>NUCLEOTIDE SEQUENCE [LARGE SCALE GENOMIC DNA]</scope>
    <source>
        <strain evidence="3 4">DSM 100277</strain>
    </source>
</reference>
<dbReference type="InterPro" id="IPR047057">
    <property type="entry name" value="MerR_fam"/>
</dbReference>